<feature type="compositionally biased region" description="Basic and acidic residues" evidence="1">
    <location>
        <begin position="250"/>
        <end position="275"/>
    </location>
</feature>
<dbReference type="AlphaFoldDB" id="A0AAD7HDE2"/>
<dbReference type="Proteomes" id="UP001215280">
    <property type="component" value="Unassembled WGS sequence"/>
</dbReference>
<gene>
    <name evidence="2" type="ORF">DFH07DRAFT_785134</name>
</gene>
<evidence type="ECO:0000256" key="1">
    <source>
        <dbReference type="SAM" id="MobiDB-lite"/>
    </source>
</evidence>
<organism evidence="2 3">
    <name type="scientific">Mycena maculata</name>
    <dbReference type="NCBI Taxonomy" id="230809"/>
    <lineage>
        <taxon>Eukaryota</taxon>
        <taxon>Fungi</taxon>
        <taxon>Dikarya</taxon>
        <taxon>Basidiomycota</taxon>
        <taxon>Agaricomycotina</taxon>
        <taxon>Agaricomycetes</taxon>
        <taxon>Agaricomycetidae</taxon>
        <taxon>Agaricales</taxon>
        <taxon>Marasmiineae</taxon>
        <taxon>Mycenaceae</taxon>
        <taxon>Mycena</taxon>
    </lineage>
</organism>
<feature type="region of interest" description="Disordered" evidence="1">
    <location>
        <begin position="209"/>
        <end position="275"/>
    </location>
</feature>
<dbReference type="EMBL" id="JARJLG010000316">
    <property type="protein sequence ID" value="KAJ7717521.1"/>
    <property type="molecule type" value="Genomic_DNA"/>
</dbReference>
<protein>
    <submittedName>
        <fullName evidence="2">Uncharacterized protein</fullName>
    </submittedName>
</protein>
<reference evidence="2" key="1">
    <citation type="submission" date="2023-03" db="EMBL/GenBank/DDBJ databases">
        <title>Massive genome expansion in bonnet fungi (Mycena s.s.) driven by repeated elements and novel gene families across ecological guilds.</title>
        <authorList>
            <consortium name="Lawrence Berkeley National Laboratory"/>
            <person name="Harder C.B."/>
            <person name="Miyauchi S."/>
            <person name="Viragh M."/>
            <person name="Kuo A."/>
            <person name="Thoen E."/>
            <person name="Andreopoulos B."/>
            <person name="Lu D."/>
            <person name="Skrede I."/>
            <person name="Drula E."/>
            <person name="Henrissat B."/>
            <person name="Morin E."/>
            <person name="Kohler A."/>
            <person name="Barry K."/>
            <person name="LaButti K."/>
            <person name="Morin E."/>
            <person name="Salamov A."/>
            <person name="Lipzen A."/>
            <person name="Mereny Z."/>
            <person name="Hegedus B."/>
            <person name="Baldrian P."/>
            <person name="Stursova M."/>
            <person name="Weitz H."/>
            <person name="Taylor A."/>
            <person name="Grigoriev I.V."/>
            <person name="Nagy L.G."/>
            <person name="Martin F."/>
            <person name="Kauserud H."/>
        </authorList>
    </citation>
    <scope>NUCLEOTIDE SEQUENCE</scope>
    <source>
        <strain evidence="2">CBHHK188m</strain>
    </source>
</reference>
<name>A0AAD7HDE2_9AGAR</name>
<sequence length="275" mass="28950">MKQLQASGGGCAESRLLAIGSDMSFILGDVTTGVVDACVGQLLGYGEGQLSVGRDLGPSFLNRSRLSHHDTTILCRPASAVSCAASQTVQLAKPRLHSGGGGAAEAKSCHTVGARSVHSLSTLAARGPLLYAEPKEERETSGISRCRGKSGASGRRPEVLLSAVLATPQLRRVPEGMRSDLEEAGGSGQTPLESNTNVTDFVEVVHIPEGTRVTGSGPAGDSKDAWKGTKEAPDKVEGILPRMQMTRGKNNKDKQDPEVSRRLRDEDKIEGRLSP</sequence>
<feature type="compositionally biased region" description="Basic and acidic residues" evidence="1">
    <location>
        <begin position="221"/>
        <end position="237"/>
    </location>
</feature>
<evidence type="ECO:0000313" key="2">
    <source>
        <dbReference type="EMBL" id="KAJ7717521.1"/>
    </source>
</evidence>
<evidence type="ECO:0000313" key="3">
    <source>
        <dbReference type="Proteomes" id="UP001215280"/>
    </source>
</evidence>
<proteinExistence type="predicted"/>
<accession>A0AAD7HDE2</accession>
<keyword evidence="3" id="KW-1185">Reference proteome</keyword>
<comment type="caution">
    <text evidence="2">The sequence shown here is derived from an EMBL/GenBank/DDBJ whole genome shotgun (WGS) entry which is preliminary data.</text>
</comment>
<feature type="region of interest" description="Disordered" evidence="1">
    <location>
        <begin position="135"/>
        <end position="154"/>
    </location>
</feature>